<dbReference type="NCBIfam" id="TIGR00007">
    <property type="entry name" value="1-(5-phosphoribosyl)-5-[(5-phosphoribosylamino)methylideneamino]imidazole-4-carboxamide isomerase"/>
    <property type="match status" value="1"/>
</dbReference>
<comment type="caution">
    <text evidence="12">The sequence shown here is derived from an EMBL/GenBank/DDBJ whole genome shotgun (WGS) entry which is preliminary data.</text>
</comment>
<name>A0A4Q2AQ68_9BURK</name>
<dbReference type="PANTHER" id="PTHR43090">
    <property type="entry name" value="1-(5-PHOSPHORIBOSYL)-5-[(5-PHOSPHORIBOSYLAMINO)METHYLIDENEAMINO] IMIDAZOLE-4-CARBOXAMIDE ISOMERASE"/>
    <property type="match status" value="1"/>
</dbReference>
<dbReference type="Gene3D" id="3.20.20.70">
    <property type="entry name" value="Aldolase class I"/>
    <property type="match status" value="1"/>
</dbReference>
<dbReference type="FunFam" id="3.20.20.70:FF:000009">
    <property type="entry name" value="1-(5-phosphoribosyl)-5-[(5-phosphoribosylamino)methylideneamino] imidazole-4-carboxamide isomerase"/>
    <property type="match status" value="1"/>
</dbReference>
<evidence type="ECO:0000256" key="5">
    <source>
        <dbReference type="ARBA" id="ARBA00022490"/>
    </source>
</evidence>
<evidence type="ECO:0000313" key="13">
    <source>
        <dbReference type="Proteomes" id="UP000289650"/>
    </source>
</evidence>
<comment type="catalytic activity">
    <reaction evidence="1 9 11">
        <text>1-(5-phospho-beta-D-ribosyl)-5-[(5-phospho-beta-D-ribosylamino)methylideneamino]imidazole-4-carboxamide = 5-[(5-phospho-1-deoxy-D-ribulos-1-ylimino)methylamino]-1-(5-phospho-beta-D-ribosyl)imidazole-4-carboxamide</text>
        <dbReference type="Rhea" id="RHEA:15469"/>
        <dbReference type="ChEBI" id="CHEBI:58435"/>
        <dbReference type="ChEBI" id="CHEBI:58525"/>
        <dbReference type="EC" id="5.3.1.16"/>
    </reaction>
</comment>
<feature type="active site" description="Proton donor" evidence="9">
    <location>
        <position position="131"/>
    </location>
</feature>
<comment type="subcellular location">
    <subcellularLocation>
        <location evidence="2 9 11">Cytoplasm</location>
    </subcellularLocation>
</comment>
<dbReference type="EC" id="5.3.1.16" evidence="9 11"/>
<dbReference type="Proteomes" id="UP000289650">
    <property type="component" value="Unassembled WGS sequence"/>
</dbReference>
<dbReference type="AlphaFoldDB" id="A0A4Q2AQ68"/>
<protein>
    <recommendedName>
        <fullName evidence="9 11">1-(5-phosphoribosyl)-5-[(5-phosphoribosylamino)methylideneamino] imidazole-4-carboxamide isomerase</fullName>
        <ecNumber evidence="9 11">5.3.1.16</ecNumber>
    </recommendedName>
    <alternativeName>
        <fullName evidence="9">Phosphoribosylformimino-5-aminoimidazole carboxamide ribotide isomerase</fullName>
    </alternativeName>
</protein>
<gene>
    <name evidence="9 12" type="primary">hisA</name>
    <name evidence="12" type="ORF">D1006_09865</name>
</gene>
<dbReference type="GO" id="GO:0000105">
    <property type="term" value="P:L-histidine biosynthetic process"/>
    <property type="evidence" value="ECO:0007669"/>
    <property type="project" value="UniProtKB-UniRule"/>
</dbReference>
<feature type="active site" description="Proton acceptor" evidence="9">
    <location>
        <position position="8"/>
    </location>
</feature>
<evidence type="ECO:0000256" key="8">
    <source>
        <dbReference type="ARBA" id="ARBA00023235"/>
    </source>
</evidence>
<dbReference type="InterPro" id="IPR006063">
    <property type="entry name" value="HisA_bact_arch"/>
</dbReference>
<dbReference type="HAMAP" id="MF_01014">
    <property type="entry name" value="HisA"/>
    <property type="match status" value="1"/>
</dbReference>
<sequence>MLLIPAIDLKDGQCVRLKQGDMDQATIFSEDPAAMARKWVDLGARRLHLVDLNGAFAGKPRNLEAIEAILDEVGDEIPVQLGGGIRSLETIEKYLDAGLSYVIIGTAAVKDPGFLQDACTAFAGSIIVGLDAKDGKVATDGWSKLTGHEVIDLARKFEDYGVESIVYTDIGRDGMLQGINIEATVKLAQAVGIPVIASGGLSNLTDIENLCEVEEQGVEGVICGRAIYSGDLDFATAQKRADELNGELDNA</sequence>
<evidence type="ECO:0000256" key="6">
    <source>
        <dbReference type="ARBA" id="ARBA00022605"/>
    </source>
</evidence>
<evidence type="ECO:0000256" key="10">
    <source>
        <dbReference type="RuleBase" id="RU003657"/>
    </source>
</evidence>
<dbReference type="PANTHER" id="PTHR43090:SF2">
    <property type="entry name" value="1-(5-PHOSPHORIBOSYL)-5-[(5-PHOSPHORIBOSYLAMINO)METHYLIDENEAMINO] IMIDAZOLE-4-CARBOXAMIDE ISOMERASE"/>
    <property type="match status" value="1"/>
</dbReference>
<dbReference type="RefSeq" id="WP_129513556.1">
    <property type="nucleotide sequence ID" value="NZ_QWEX01000001.1"/>
</dbReference>
<keyword evidence="7 9" id="KW-0368">Histidine biosynthesis</keyword>
<dbReference type="EMBL" id="QWEX01000001">
    <property type="protein sequence ID" value="RXV72616.1"/>
    <property type="molecule type" value="Genomic_DNA"/>
</dbReference>
<dbReference type="SUPFAM" id="SSF51366">
    <property type="entry name" value="Ribulose-phoshate binding barrel"/>
    <property type="match status" value="1"/>
</dbReference>
<reference evidence="12 13" key="1">
    <citation type="submission" date="2018-08" db="EMBL/GenBank/DDBJ databases">
        <title>Mountain-cultivated ginseng endophyte, Burkholderia stabilis and its activity against ginseng root rot disease.</title>
        <authorList>
            <person name="Tapan Kumar M."/>
            <person name="Bae H."/>
            <person name="Shanmugam G."/>
            <person name="Jeon J."/>
        </authorList>
    </citation>
    <scope>NUCLEOTIDE SEQUENCE [LARGE SCALE GENOMIC DNA]</scope>
    <source>
        <strain evidence="12 13">EB159</strain>
    </source>
</reference>
<proteinExistence type="inferred from homology"/>
<comment type="pathway">
    <text evidence="3 9 11">Amino-acid biosynthesis; L-histidine biosynthesis; L-histidine from 5-phospho-alpha-D-ribose 1-diphosphate: step 4/9.</text>
</comment>
<accession>A0A4Q2AQ68</accession>
<dbReference type="InterPro" id="IPR013785">
    <property type="entry name" value="Aldolase_TIM"/>
</dbReference>
<dbReference type="InterPro" id="IPR006062">
    <property type="entry name" value="His_biosynth"/>
</dbReference>
<evidence type="ECO:0000256" key="11">
    <source>
        <dbReference type="RuleBase" id="RU003658"/>
    </source>
</evidence>
<organism evidence="12 13">
    <name type="scientific">Burkholderia stabilis</name>
    <dbReference type="NCBI Taxonomy" id="95485"/>
    <lineage>
        <taxon>Bacteria</taxon>
        <taxon>Pseudomonadati</taxon>
        <taxon>Pseudomonadota</taxon>
        <taxon>Betaproteobacteria</taxon>
        <taxon>Burkholderiales</taxon>
        <taxon>Burkholderiaceae</taxon>
        <taxon>Burkholderia</taxon>
        <taxon>Burkholderia cepacia complex</taxon>
    </lineage>
</organism>
<dbReference type="NCBIfam" id="NF010112">
    <property type="entry name" value="PRK13585.1"/>
    <property type="match status" value="1"/>
</dbReference>
<dbReference type="GO" id="GO:0003949">
    <property type="term" value="F:1-(5-phosphoribosyl)-5-[(5-phosphoribosylamino)methylideneamino]imidazole-4-carboxamide isomerase activity"/>
    <property type="evidence" value="ECO:0007669"/>
    <property type="project" value="UniProtKB-UniRule"/>
</dbReference>
<evidence type="ECO:0000256" key="3">
    <source>
        <dbReference type="ARBA" id="ARBA00005133"/>
    </source>
</evidence>
<evidence type="ECO:0000256" key="9">
    <source>
        <dbReference type="HAMAP-Rule" id="MF_01014"/>
    </source>
</evidence>
<dbReference type="Pfam" id="PF00977">
    <property type="entry name" value="His_biosynth"/>
    <property type="match status" value="1"/>
</dbReference>
<dbReference type="InterPro" id="IPR044524">
    <property type="entry name" value="Isoase_HisA-like"/>
</dbReference>
<evidence type="ECO:0000256" key="4">
    <source>
        <dbReference type="ARBA" id="ARBA00009667"/>
    </source>
</evidence>
<dbReference type="CDD" id="cd04732">
    <property type="entry name" value="HisA"/>
    <property type="match status" value="1"/>
</dbReference>
<dbReference type="InterPro" id="IPR023016">
    <property type="entry name" value="HisA/PriA"/>
</dbReference>
<evidence type="ECO:0000256" key="2">
    <source>
        <dbReference type="ARBA" id="ARBA00004496"/>
    </source>
</evidence>
<keyword evidence="6 9" id="KW-0028">Amino-acid biosynthesis</keyword>
<evidence type="ECO:0000256" key="1">
    <source>
        <dbReference type="ARBA" id="ARBA00000901"/>
    </source>
</evidence>
<comment type="similarity">
    <text evidence="4 9 10">Belongs to the HisA/HisF family.</text>
</comment>
<dbReference type="OrthoDB" id="9807749at2"/>
<keyword evidence="5 9" id="KW-0963">Cytoplasm</keyword>
<keyword evidence="8 9" id="KW-0413">Isomerase</keyword>
<evidence type="ECO:0000256" key="7">
    <source>
        <dbReference type="ARBA" id="ARBA00023102"/>
    </source>
</evidence>
<dbReference type="GO" id="GO:0005737">
    <property type="term" value="C:cytoplasm"/>
    <property type="evidence" value="ECO:0007669"/>
    <property type="project" value="UniProtKB-SubCell"/>
</dbReference>
<dbReference type="UniPathway" id="UPA00031">
    <property type="reaction ID" value="UER00009"/>
</dbReference>
<evidence type="ECO:0000313" key="12">
    <source>
        <dbReference type="EMBL" id="RXV72616.1"/>
    </source>
</evidence>
<dbReference type="GO" id="GO:0000162">
    <property type="term" value="P:L-tryptophan biosynthetic process"/>
    <property type="evidence" value="ECO:0007669"/>
    <property type="project" value="TreeGrafter"/>
</dbReference>
<dbReference type="InterPro" id="IPR011060">
    <property type="entry name" value="RibuloseP-bd_barrel"/>
</dbReference>